<proteinExistence type="predicted"/>
<keyword evidence="1" id="KW-0812">Transmembrane</keyword>
<feature type="domain" description="Glycosyltransferase 2-like" evidence="2">
    <location>
        <begin position="6"/>
        <end position="136"/>
    </location>
</feature>
<dbReference type="GO" id="GO:0016740">
    <property type="term" value="F:transferase activity"/>
    <property type="evidence" value="ECO:0007669"/>
    <property type="project" value="UniProtKB-KW"/>
</dbReference>
<keyword evidence="1" id="KW-1133">Transmembrane helix</keyword>
<dbReference type="InterPro" id="IPR029044">
    <property type="entry name" value="Nucleotide-diphossugar_trans"/>
</dbReference>
<dbReference type="Pfam" id="PF00535">
    <property type="entry name" value="Glycos_transf_2"/>
    <property type="match status" value="1"/>
</dbReference>
<evidence type="ECO:0000313" key="3">
    <source>
        <dbReference type="EMBL" id="CEI73364.1"/>
    </source>
</evidence>
<evidence type="ECO:0000313" key="4">
    <source>
        <dbReference type="Proteomes" id="UP000245695"/>
    </source>
</evidence>
<dbReference type="PANTHER" id="PTHR43630:SF2">
    <property type="entry name" value="GLYCOSYLTRANSFERASE"/>
    <property type="match status" value="1"/>
</dbReference>
<evidence type="ECO:0000259" key="2">
    <source>
        <dbReference type="Pfam" id="PF00535"/>
    </source>
</evidence>
<keyword evidence="1" id="KW-0472">Membrane</keyword>
<keyword evidence="3" id="KW-0808">Transferase</keyword>
<sequence>MSIDLSVVIIGKNESKNIIRTINAVNENESLKNIRIEVLYIDSNSTDSSIDILKKQKNIQIYQIESNKYTAALARYIGSQKSSGKYILFLDADMELTNNSNIKKCLQLLDDGKVSVVSGRLPEVLYKKDKAIKYIKDRYNVNKDIEELKSPGGYFIIDKSKLDNSGNFNCKLFCNEEVELFSRLKKQGYRIVRTNNLECIHHHYLDENSKSHIERFKRGFYSSFWLAILNSIKNNCIKQYLSFGVQKRTLRSVILTLVMIIVCILSIKYPHFILIPIVYYALMCIKNRGNIQEVLFNQKNNFFMILSIAFLIKDRNIEYYVKNIEKEI</sequence>
<gene>
    <name evidence="3" type="ORF">FRIFI_1833</name>
</gene>
<name>A0A2P2BVW2_9FIRM</name>
<dbReference type="PANTHER" id="PTHR43630">
    <property type="entry name" value="POLY-BETA-1,6-N-ACETYL-D-GLUCOSAMINE SYNTHASE"/>
    <property type="match status" value="1"/>
</dbReference>
<protein>
    <submittedName>
        <fullName evidence="3">Nucleotidyl transferase</fullName>
    </submittedName>
</protein>
<dbReference type="EMBL" id="LN650648">
    <property type="protein sequence ID" value="CEI73364.1"/>
    <property type="molecule type" value="Genomic_DNA"/>
</dbReference>
<reference evidence="3 4" key="1">
    <citation type="submission" date="2014-09" db="EMBL/GenBank/DDBJ databases">
        <authorList>
            <person name="Hornung B.V."/>
        </authorList>
    </citation>
    <scope>NUCLEOTIDE SEQUENCE [LARGE SCALE GENOMIC DNA]</scope>
    <source>
        <strain evidence="3 4">FRIFI</strain>
    </source>
</reference>
<organism evidence="3 4">
    <name type="scientific">Romboutsia hominis</name>
    <dbReference type="NCBI Taxonomy" id="1507512"/>
    <lineage>
        <taxon>Bacteria</taxon>
        <taxon>Bacillati</taxon>
        <taxon>Bacillota</taxon>
        <taxon>Clostridia</taxon>
        <taxon>Peptostreptococcales</taxon>
        <taxon>Peptostreptococcaceae</taxon>
        <taxon>Romboutsia</taxon>
    </lineage>
</organism>
<dbReference type="RefSeq" id="WP_166505688.1">
    <property type="nucleotide sequence ID" value="NZ_LN650648.1"/>
</dbReference>
<dbReference type="Proteomes" id="UP000245695">
    <property type="component" value="Chromosome 1"/>
</dbReference>
<dbReference type="InterPro" id="IPR001173">
    <property type="entry name" value="Glyco_trans_2-like"/>
</dbReference>
<evidence type="ECO:0000256" key="1">
    <source>
        <dbReference type="SAM" id="Phobius"/>
    </source>
</evidence>
<dbReference type="KEGG" id="rhom:FRIFI_1833"/>
<accession>A0A2P2BVW2</accession>
<keyword evidence="4" id="KW-1185">Reference proteome</keyword>
<dbReference type="AlphaFoldDB" id="A0A2P2BVW2"/>
<dbReference type="Gene3D" id="3.90.550.10">
    <property type="entry name" value="Spore Coat Polysaccharide Biosynthesis Protein SpsA, Chain A"/>
    <property type="match status" value="1"/>
</dbReference>
<dbReference type="SUPFAM" id="SSF53448">
    <property type="entry name" value="Nucleotide-diphospho-sugar transferases"/>
    <property type="match status" value="1"/>
</dbReference>
<feature type="transmembrane region" description="Helical" evidence="1">
    <location>
        <begin position="253"/>
        <end position="282"/>
    </location>
</feature>